<dbReference type="AlphaFoldDB" id="A0A8T0J2F2"/>
<dbReference type="EMBL" id="CM026421">
    <property type="protein sequence ID" value="KAG0590080.1"/>
    <property type="molecule type" value="Genomic_DNA"/>
</dbReference>
<feature type="chain" id="PRO_5036274567" description="Secreted protein" evidence="1">
    <location>
        <begin position="29"/>
        <end position="73"/>
    </location>
</feature>
<evidence type="ECO:0000313" key="2">
    <source>
        <dbReference type="EMBL" id="KAG0590079.1"/>
    </source>
</evidence>
<dbReference type="Proteomes" id="UP000822688">
    <property type="component" value="Chromosome 1"/>
</dbReference>
<sequence length="73" mass="8215">MIVVRAVSICSFDLLFVHFNLFLRFVVCAFCDYNEGEFTSGIICLHLQTSTQATTSARQCFFKIHPCACTPNS</sequence>
<feature type="signal peptide" evidence="1">
    <location>
        <begin position="1"/>
        <end position="28"/>
    </location>
</feature>
<keyword evidence="1" id="KW-0732">Signal</keyword>
<reference evidence="3" key="1">
    <citation type="submission" date="2020-06" db="EMBL/GenBank/DDBJ databases">
        <title>WGS assembly of Ceratodon purpureus strain R40.</title>
        <authorList>
            <person name="Carey S.B."/>
            <person name="Jenkins J."/>
            <person name="Shu S."/>
            <person name="Lovell J.T."/>
            <person name="Sreedasyam A."/>
            <person name="Maumus F."/>
            <person name="Tiley G.P."/>
            <person name="Fernandez-Pozo N."/>
            <person name="Barry K."/>
            <person name="Chen C."/>
            <person name="Wang M."/>
            <person name="Lipzen A."/>
            <person name="Daum C."/>
            <person name="Saski C.A."/>
            <person name="Payton A.C."/>
            <person name="Mcbreen J.C."/>
            <person name="Conrad R.E."/>
            <person name="Kollar L.M."/>
            <person name="Olsson S."/>
            <person name="Huttunen S."/>
            <person name="Landis J.B."/>
            <person name="Wickett N.J."/>
            <person name="Johnson M.G."/>
            <person name="Rensing S.A."/>
            <person name="Grimwood J."/>
            <person name="Schmutz J."/>
            <person name="Mcdaniel S.F."/>
        </authorList>
    </citation>
    <scope>NUCLEOTIDE SEQUENCE</scope>
    <source>
        <strain evidence="3">R40</strain>
    </source>
</reference>
<evidence type="ECO:0000313" key="4">
    <source>
        <dbReference type="Proteomes" id="UP000822688"/>
    </source>
</evidence>
<protein>
    <recommendedName>
        <fullName evidence="5">Secreted protein</fullName>
    </recommendedName>
</protein>
<organism evidence="3 4">
    <name type="scientific">Ceratodon purpureus</name>
    <name type="common">Fire moss</name>
    <name type="synonym">Dicranum purpureum</name>
    <dbReference type="NCBI Taxonomy" id="3225"/>
    <lineage>
        <taxon>Eukaryota</taxon>
        <taxon>Viridiplantae</taxon>
        <taxon>Streptophyta</taxon>
        <taxon>Embryophyta</taxon>
        <taxon>Bryophyta</taxon>
        <taxon>Bryophytina</taxon>
        <taxon>Bryopsida</taxon>
        <taxon>Dicranidae</taxon>
        <taxon>Pseudoditrichales</taxon>
        <taxon>Ditrichaceae</taxon>
        <taxon>Ceratodon</taxon>
    </lineage>
</organism>
<dbReference type="EMBL" id="CM026421">
    <property type="protein sequence ID" value="KAG0590079.1"/>
    <property type="molecule type" value="Genomic_DNA"/>
</dbReference>
<name>A0A8T0J2F2_CERPU</name>
<comment type="caution">
    <text evidence="3">The sequence shown here is derived from an EMBL/GenBank/DDBJ whole genome shotgun (WGS) entry which is preliminary data.</text>
</comment>
<evidence type="ECO:0000256" key="1">
    <source>
        <dbReference type="SAM" id="SignalP"/>
    </source>
</evidence>
<accession>A0A8T0J2F2</accession>
<proteinExistence type="predicted"/>
<evidence type="ECO:0000313" key="3">
    <source>
        <dbReference type="EMBL" id="KAG0590080.1"/>
    </source>
</evidence>
<keyword evidence="4" id="KW-1185">Reference proteome</keyword>
<evidence type="ECO:0008006" key="5">
    <source>
        <dbReference type="Google" id="ProtNLM"/>
    </source>
</evidence>
<gene>
    <name evidence="2" type="ORF">KC19_1G069900</name>
    <name evidence="3" type="ORF">KC19_1G070000</name>
</gene>